<dbReference type="InterPro" id="IPR019167">
    <property type="entry name" value="PAT1_dom"/>
</dbReference>
<dbReference type="PANTHER" id="PTHR21551:SF0">
    <property type="entry name" value="PROTEIN ASSOCIATED WITH TOPO II RELATED-1, ISOFORM A"/>
    <property type="match status" value="1"/>
</dbReference>
<dbReference type="CTD" id="219988"/>
<evidence type="ECO:0000313" key="11">
    <source>
        <dbReference type="RefSeq" id="XP_022107339.1"/>
    </source>
</evidence>
<reference evidence="11" key="1">
    <citation type="submission" date="2025-08" db="UniProtKB">
        <authorList>
            <consortium name="RefSeq"/>
        </authorList>
    </citation>
    <scope>IDENTIFICATION</scope>
</reference>
<dbReference type="GO" id="GO:0000290">
    <property type="term" value="P:deadenylation-dependent decapping of nuclear-transcribed mRNA"/>
    <property type="evidence" value="ECO:0007669"/>
    <property type="project" value="InterPro"/>
</dbReference>
<feature type="compositionally biased region" description="Low complexity" evidence="8">
    <location>
        <begin position="357"/>
        <end position="372"/>
    </location>
</feature>
<dbReference type="OMA" id="QAPMFRA"/>
<evidence type="ECO:0000259" key="9">
    <source>
        <dbReference type="Pfam" id="PF09770"/>
    </source>
</evidence>
<feature type="domain" description="mRNA decay factor PAT1" evidence="9">
    <location>
        <begin position="616"/>
        <end position="881"/>
    </location>
</feature>
<feature type="region of interest" description="Disordered" evidence="8">
    <location>
        <begin position="574"/>
        <end position="600"/>
    </location>
</feature>
<feature type="coiled-coil region" evidence="7">
    <location>
        <begin position="757"/>
        <end position="784"/>
    </location>
</feature>
<keyword evidence="5" id="KW-0694">RNA-binding</keyword>
<feature type="compositionally biased region" description="Polar residues" evidence="8">
    <location>
        <begin position="489"/>
        <end position="501"/>
    </location>
</feature>
<dbReference type="AlphaFoldDB" id="A0A8B7ZPJ6"/>
<accession>A0A8B7ZPJ6</accession>
<feature type="region of interest" description="Disordered" evidence="8">
    <location>
        <begin position="210"/>
        <end position="293"/>
    </location>
</feature>
<dbReference type="GeneID" id="110988286"/>
<evidence type="ECO:0000256" key="8">
    <source>
        <dbReference type="SAM" id="MobiDB-lite"/>
    </source>
</evidence>
<sequence>MTEFMFGDDPEMPPLEEGPDDEYDELNDETFGGDFEGDWQDTHEKFSAGFGNTSFEDDYSTKRPHDSGCYTGERARMHEENLEESISKLVLDDEDDEDDMYTDKSSAKKSQPITIGNGASMGNSNMAQLFGPSSPPALFDPQEFISPGSRKNIWGSPTTKKVTTNTEQHLKAMLNIHPPEELPLEDPAVIQAIASTEPAKKVLTLEELEKDLTDRAPPQRTVSPILGSPPASRMMPVGTPPQHSLLQRTPAGVVHQHQQQLKRQQQQQQQVMQHLQSKSSGQPMTPQQQQQQLAASPAVQQLVQKIHQSVGGRVSPTYIRQLVLSMQAANGRASPNQIRQLIMANSAQGSASPFPRPMAAGMTPPAKGMAPPTGGPPPTRTPMQQQPQHQQQHQQQQQQRFGSPMMQQRPMSPMMHQQRQGPPMMQQGRTSIMPFPPGSVIGGPHLRTPQGVRGSGPGRAMNTYLTPMHPHIPPMRPFSDPGLRRRYPFNNQQRPFSQTPNRYGDNRHQRPHHNRYNEQRRPGPGGDASTDDYANLMTQREKEWVQKIQLLQLQSNNPEVDDYYYQAYMQKKQGQEEQGKEGVQAEKTKKNGKESGKITPNTKSLETRVYQPAQYEGALGRVTSSSVNNPRQLIDFHIEAVGDEEEGTKPSAAKEQSKKRRTLLSIERVYGILLQLDDLGKQVLTLTESDRRTLLEKRQSLLGVVYAHLKPETVLCDRPSDDHFIQVLSVRKGRRLITRVLPLLEKKEAQYVVQALLRNMSLLLKKESQEMRKELQETQKASAQETLPAVFPPVWRCIQATTLPELTCMVKQLTAGASSVSPSRQYGSIISLHMQNKFGVSVILCLLSQGERIYSSTSLVDLEEDAQNDWVDCVNQFAKDICVVADTAIPQPLVIVDNVLPHFARFVSKQTFNALEKRLRSITTDKTS</sequence>
<evidence type="ECO:0000256" key="1">
    <source>
        <dbReference type="ARBA" id="ARBA00004123"/>
    </source>
</evidence>
<protein>
    <submittedName>
        <fullName evidence="11">Protein PAT1 homolog 1-like</fullName>
    </submittedName>
</protein>
<gene>
    <name evidence="11" type="primary">LOC110988286</name>
</gene>
<dbReference type="PANTHER" id="PTHR21551">
    <property type="entry name" value="TOPOISOMERASE II-ASSOCIATED PROTEIN PAT1"/>
    <property type="match status" value="1"/>
</dbReference>
<keyword evidence="10" id="KW-1185">Reference proteome</keyword>
<evidence type="ECO:0000256" key="4">
    <source>
        <dbReference type="ARBA" id="ARBA00022490"/>
    </source>
</evidence>
<dbReference type="Proteomes" id="UP000694845">
    <property type="component" value="Unplaced"/>
</dbReference>
<feature type="region of interest" description="Disordered" evidence="8">
    <location>
        <begin position="347"/>
        <end position="431"/>
    </location>
</feature>
<dbReference type="GO" id="GO:0033962">
    <property type="term" value="P:P-body assembly"/>
    <property type="evidence" value="ECO:0007669"/>
    <property type="project" value="TreeGrafter"/>
</dbReference>
<dbReference type="RefSeq" id="XP_022107339.1">
    <property type="nucleotide sequence ID" value="XM_022251647.1"/>
</dbReference>
<comment type="subcellular location">
    <subcellularLocation>
        <location evidence="2">Cytoplasm</location>
        <location evidence="2">P-body</location>
    </subcellularLocation>
    <subcellularLocation>
        <location evidence="1">Nucleus</location>
    </subcellularLocation>
</comment>
<evidence type="ECO:0000256" key="7">
    <source>
        <dbReference type="SAM" id="Coils"/>
    </source>
</evidence>
<dbReference type="GO" id="GO:0003723">
    <property type="term" value="F:RNA binding"/>
    <property type="evidence" value="ECO:0007669"/>
    <property type="project" value="UniProtKB-KW"/>
</dbReference>
<evidence type="ECO:0000256" key="2">
    <source>
        <dbReference type="ARBA" id="ARBA00004201"/>
    </source>
</evidence>
<keyword evidence="4" id="KW-0963">Cytoplasm</keyword>
<organism evidence="10 11">
    <name type="scientific">Acanthaster planci</name>
    <name type="common">Crown-of-thorns starfish</name>
    <dbReference type="NCBI Taxonomy" id="133434"/>
    <lineage>
        <taxon>Eukaryota</taxon>
        <taxon>Metazoa</taxon>
        <taxon>Echinodermata</taxon>
        <taxon>Eleutherozoa</taxon>
        <taxon>Asterozoa</taxon>
        <taxon>Asteroidea</taxon>
        <taxon>Valvatacea</taxon>
        <taxon>Valvatida</taxon>
        <taxon>Acanthasteridae</taxon>
        <taxon>Acanthaster</taxon>
    </lineage>
</organism>
<dbReference type="OrthoDB" id="74835at2759"/>
<evidence type="ECO:0000256" key="3">
    <source>
        <dbReference type="ARBA" id="ARBA00009138"/>
    </source>
</evidence>
<keyword evidence="7" id="KW-0175">Coiled coil</keyword>
<comment type="similarity">
    <text evidence="3">Belongs to the PAT1 family.</text>
</comment>
<name>A0A8B7ZPJ6_ACAPL</name>
<dbReference type="GO" id="GO:0000932">
    <property type="term" value="C:P-body"/>
    <property type="evidence" value="ECO:0007669"/>
    <property type="project" value="UniProtKB-SubCell"/>
</dbReference>
<dbReference type="KEGG" id="aplc:110988286"/>
<dbReference type="InterPro" id="IPR039900">
    <property type="entry name" value="Pat1-like"/>
</dbReference>
<evidence type="ECO:0000313" key="10">
    <source>
        <dbReference type="Proteomes" id="UP000694845"/>
    </source>
</evidence>
<feature type="compositionally biased region" description="Acidic residues" evidence="8">
    <location>
        <begin position="17"/>
        <end position="28"/>
    </location>
</feature>
<feature type="region of interest" description="Disordered" evidence="8">
    <location>
        <begin position="1"/>
        <end position="159"/>
    </location>
</feature>
<feature type="compositionally biased region" description="Basic and acidic residues" evidence="8">
    <location>
        <begin position="574"/>
        <end position="596"/>
    </location>
</feature>
<dbReference type="GO" id="GO:0005634">
    <property type="term" value="C:nucleus"/>
    <property type="evidence" value="ECO:0007669"/>
    <property type="project" value="UniProtKB-SubCell"/>
</dbReference>
<evidence type="ECO:0000256" key="6">
    <source>
        <dbReference type="ARBA" id="ARBA00023242"/>
    </source>
</evidence>
<proteinExistence type="inferred from homology"/>
<evidence type="ECO:0000256" key="5">
    <source>
        <dbReference type="ARBA" id="ARBA00022884"/>
    </source>
</evidence>
<feature type="compositionally biased region" description="Low complexity" evidence="8">
    <location>
        <begin position="381"/>
        <end position="429"/>
    </location>
</feature>
<feature type="compositionally biased region" description="Acidic residues" evidence="8">
    <location>
        <begin position="1"/>
        <end position="11"/>
    </location>
</feature>
<keyword evidence="6" id="KW-0539">Nucleus</keyword>
<dbReference type="Pfam" id="PF09770">
    <property type="entry name" value="PAT1"/>
    <property type="match status" value="1"/>
</dbReference>
<feature type="compositionally biased region" description="Low complexity" evidence="8">
    <location>
        <begin position="253"/>
        <end position="276"/>
    </location>
</feature>
<feature type="region of interest" description="Disordered" evidence="8">
    <location>
        <begin position="465"/>
        <end position="532"/>
    </location>
</feature>